<accession>A0A9E6ZXE0</accession>
<dbReference type="RefSeq" id="WP_255845203.1">
    <property type="nucleotide sequence ID" value="NZ_CP094358.1"/>
</dbReference>
<evidence type="ECO:0000256" key="1">
    <source>
        <dbReference type="SAM" id="Coils"/>
    </source>
</evidence>
<keyword evidence="3" id="KW-1185">Reference proteome</keyword>
<dbReference type="Proteomes" id="UP000831290">
    <property type="component" value="Chromosome"/>
</dbReference>
<protein>
    <submittedName>
        <fullName evidence="2">Uncharacterized protein</fullName>
    </submittedName>
</protein>
<evidence type="ECO:0000313" key="2">
    <source>
        <dbReference type="EMBL" id="UOB18616.1"/>
    </source>
</evidence>
<dbReference type="AlphaFoldDB" id="A0A9E6ZXE0"/>
<sequence>MNKLNKDIIDKMKEAGFMDPDTHSFVNDILKEQTIEIDRLKERLEDEKEKARKKGLDLNKFIERLPVIYPLATR</sequence>
<gene>
    <name evidence="2" type="ORF">MQE35_04835</name>
</gene>
<reference evidence="2" key="1">
    <citation type="submission" date="2022-03" db="EMBL/GenBank/DDBJ databases">
        <title>Description of Abyssus ytuae gen. nov., sp. nov., a novel member of the family Flavobacteriaceae isolated from the sediment of Mariana Trench.</title>
        <authorList>
            <person name="Zhang J."/>
            <person name="Xu X."/>
        </authorList>
    </citation>
    <scope>NUCLEOTIDE SEQUENCE</scope>
    <source>
        <strain evidence="2">MT3330</strain>
    </source>
</reference>
<evidence type="ECO:0000313" key="3">
    <source>
        <dbReference type="Proteomes" id="UP000831290"/>
    </source>
</evidence>
<proteinExistence type="predicted"/>
<feature type="coiled-coil region" evidence="1">
    <location>
        <begin position="27"/>
        <end position="57"/>
    </location>
</feature>
<dbReference type="KEGG" id="fbm:MQE35_04835"/>
<keyword evidence="1" id="KW-0175">Coiled coil</keyword>
<organism evidence="2 3">
    <name type="scientific">Abyssalbus ytuae</name>
    <dbReference type="NCBI Taxonomy" id="2926907"/>
    <lineage>
        <taxon>Bacteria</taxon>
        <taxon>Pseudomonadati</taxon>
        <taxon>Bacteroidota</taxon>
        <taxon>Flavobacteriia</taxon>
        <taxon>Flavobacteriales</taxon>
        <taxon>Flavobacteriaceae</taxon>
        <taxon>Abyssalbus</taxon>
    </lineage>
</organism>
<name>A0A9E6ZXE0_9FLAO</name>
<dbReference type="EMBL" id="CP094358">
    <property type="protein sequence ID" value="UOB18616.1"/>
    <property type="molecule type" value="Genomic_DNA"/>
</dbReference>